<dbReference type="Proteomes" id="UP000324897">
    <property type="component" value="Unassembled WGS sequence"/>
</dbReference>
<feature type="region of interest" description="Disordered" evidence="1">
    <location>
        <begin position="1"/>
        <end position="23"/>
    </location>
</feature>
<evidence type="ECO:0000313" key="3">
    <source>
        <dbReference type="Proteomes" id="UP000324897"/>
    </source>
</evidence>
<sequence length="68" mass="7348">MSSMNDHGSAAEARKRPKIHPQSIAETAATMYPFNGASIKIAAIHPPNAKASLHFNGKKRALQEPLQL</sequence>
<protein>
    <submittedName>
        <fullName evidence="2">Uncharacterized protein</fullName>
    </submittedName>
</protein>
<comment type="caution">
    <text evidence="2">The sequence shown here is derived from an EMBL/GenBank/DDBJ whole genome shotgun (WGS) entry which is preliminary data.</text>
</comment>
<organism evidence="2 3">
    <name type="scientific">Eragrostis curvula</name>
    <name type="common">weeping love grass</name>
    <dbReference type="NCBI Taxonomy" id="38414"/>
    <lineage>
        <taxon>Eukaryota</taxon>
        <taxon>Viridiplantae</taxon>
        <taxon>Streptophyta</taxon>
        <taxon>Embryophyta</taxon>
        <taxon>Tracheophyta</taxon>
        <taxon>Spermatophyta</taxon>
        <taxon>Magnoliopsida</taxon>
        <taxon>Liliopsida</taxon>
        <taxon>Poales</taxon>
        <taxon>Poaceae</taxon>
        <taxon>PACMAD clade</taxon>
        <taxon>Chloridoideae</taxon>
        <taxon>Eragrostideae</taxon>
        <taxon>Eragrostidinae</taxon>
        <taxon>Eragrostis</taxon>
    </lineage>
</organism>
<keyword evidence="3" id="KW-1185">Reference proteome</keyword>
<gene>
    <name evidence="2" type="ORF">EJB05_50873</name>
</gene>
<dbReference type="Gramene" id="TVU03558">
    <property type="protein sequence ID" value="TVU03558"/>
    <property type="gene ID" value="EJB05_50873"/>
</dbReference>
<evidence type="ECO:0000256" key="1">
    <source>
        <dbReference type="SAM" id="MobiDB-lite"/>
    </source>
</evidence>
<feature type="non-terminal residue" evidence="2">
    <location>
        <position position="1"/>
    </location>
</feature>
<accession>A0A5J9SX32</accession>
<dbReference type="EMBL" id="RWGY01000165">
    <property type="protein sequence ID" value="TVU03558.1"/>
    <property type="molecule type" value="Genomic_DNA"/>
</dbReference>
<reference evidence="2 3" key="1">
    <citation type="journal article" date="2019" name="Sci. Rep.">
        <title>A high-quality genome of Eragrostis curvula grass provides insights into Poaceae evolution and supports new strategies to enhance forage quality.</title>
        <authorList>
            <person name="Carballo J."/>
            <person name="Santos B.A.C.M."/>
            <person name="Zappacosta D."/>
            <person name="Garbus I."/>
            <person name="Selva J.P."/>
            <person name="Gallo C.A."/>
            <person name="Diaz A."/>
            <person name="Albertini E."/>
            <person name="Caccamo M."/>
            <person name="Echenique V."/>
        </authorList>
    </citation>
    <scope>NUCLEOTIDE SEQUENCE [LARGE SCALE GENOMIC DNA]</scope>
    <source>
        <strain evidence="3">cv. Victoria</strain>
        <tissue evidence="2">Leaf</tissue>
    </source>
</reference>
<name>A0A5J9SX32_9POAL</name>
<proteinExistence type="predicted"/>
<dbReference type="AlphaFoldDB" id="A0A5J9SX32"/>
<evidence type="ECO:0000313" key="2">
    <source>
        <dbReference type="EMBL" id="TVU03558.1"/>
    </source>
</evidence>